<dbReference type="Proteomes" id="UP000735302">
    <property type="component" value="Unassembled WGS sequence"/>
</dbReference>
<keyword evidence="2" id="KW-1185">Reference proteome</keyword>
<evidence type="ECO:0000313" key="1">
    <source>
        <dbReference type="EMBL" id="GFO19495.1"/>
    </source>
</evidence>
<name>A0AAV4BG17_9GAST</name>
<comment type="caution">
    <text evidence="1">The sequence shown here is derived from an EMBL/GenBank/DDBJ whole genome shotgun (WGS) entry which is preliminary data.</text>
</comment>
<proteinExistence type="predicted"/>
<organism evidence="1 2">
    <name type="scientific">Plakobranchus ocellatus</name>
    <dbReference type="NCBI Taxonomy" id="259542"/>
    <lineage>
        <taxon>Eukaryota</taxon>
        <taxon>Metazoa</taxon>
        <taxon>Spiralia</taxon>
        <taxon>Lophotrochozoa</taxon>
        <taxon>Mollusca</taxon>
        <taxon>Gastropoda</taxon>
        <taxon>Heterobranchia</taxon>
        <taxon>Euthyneura</taxon>
        <taxon>Panpulmonata</taxon>
        <taxon>Sacoglossa</taxon>
        <taxon>Placobranchoidea</taxon>
        <taxon>Plakobranchidae</taxon>
        <taxon>Plakobranchus</taxon>
    </lineage>
</organism>
<sequence length="91" mass="9934">MASTKSEQRPQRQDIKNDVQNLQCACASKMPPGASSTDAQIIETSAICFFFSNFITIDIIIKSSFIILSNEATESVHFLYGSQVPNSEGEG</sequence>
<gene>
    <name evidence="1" type="ORF">PoB_004600000</name>
</gene>
<protein>
    <submittedName>
        <fullName evidence="1">Uncharacterized protein</fullName>
    </submittedName>
</protein>
<reference evidence="1 2" key="1">
    <citation type="journal article" date="2021" name="Elife">
        <title>Chloroplast acquisition without the gene transfer in kleptoplastic sea slugs, Plakobranchus ocellatus.</title>
        <authorList>
            <person name="Maeda T."/>
            <person name="Takahashi S."/>
            <person name="Yoshida T."/>
            <person name="Shimamura S."/>
            <person name="Takaki Y."/>
            <person name="Nagai Y."/>
            <person name="Toyoda A."/>
            <person name="Suzuki Y."/>
            <person name="Arimoto A."/>
            <person name="Ishii H."/>
            <person name="Satoh N."/>
            <person name="Nishiyama T."/>
            <person name="Hasebe M."/>
            <person name="Maruyama T."/>
            <person name="Minagawa J."/>
            <person name="Obokata J."/>
            <person name="Shigenobu S."/>
        </authorList>
    </citation>
    <scope>NUCLEOTIDE SEQUENCE [LARGE SCALE GENOMIC DNA]</scope>
</reference>
<accession>A0AAV4BG17</accession>
<evidence type="ECO:0000313" key="2">
    <source>
        <dbReference type="Proteomes" id="UP000735302"/>
    </source>
</evidence>
<dbReference type="AlphaFoldDB" id="A0AAV4BG17"/>
<dbReference type="EMBL" id="BLXT01005065">
    <property type="protein sequence ID" value="GFO19495.1"/>
    <property type="molecule type" value="Genomic_DNA"/>
</dbReference>